<dbReference type="InterPro" id="IPR003200">
    <property type="entry name" value="Nict_dMeBzImd_PRibTrfase"/>
</dbReference>
<dbReference type="InterPro" id="IPR036087">
    <property type="entry name" value="Nict_dMeBzImd_PRibTrfase_sf"/>
</dbReference>
<accession>A0A5C1YMB4</accession>
<dbReference type="AlphaFoldDB" id="A0A5C1YMB4"/>
<evidence type="ECO:0000256" key="9">
    <source>
        <dbReference type="NCBIfam" id="TIGR03160"/>
    </source>
</evidence>
<dbReference type="UniPathway" id="UPA00061">
    <property type="reaction ID" value="UER00516"/>
</dbReference>
<evidence type="ECO:0000256" key="2">
    <source>
        <dbReference type="ARBA" id="ARBA00007110"/>
    </source>
</evidence>
<dbReference type="GO" id="GO:0009236">
    <property type="term" value="P:cobalamin biosynthetic process"/>
    <property type="evidence" value="ECO:0007669"/>
    <property type="project" value="UniProtKB-UniRule"/>
</dbReference>
<dbReference type="CDD" id="cd02439">
    <property type="entry name" value="DMB-PRT_CobT"/>
    <property type="match status" value="1"/>
</dbReference>
<gene>
    <name evidence="10" type="primary">cobT</name>
    <name evidence="10" type="ORF">FLP30_06825</name>
</gene>
<evidence type="ECO:0000256" key="7">
    <source>
        <dbReference type="ARBA" id="ARBA00022679"/>
    </source>
</evidence>
<dbReference type="OrthoDB" id="9781491at2"/>
<evidence type="ECO:0000256" key="8">
    <source>
        <dbReference type="ARBA" id="ARBA00047340"/>
    </source>
</evidence>
<dbReference type="KEGG" id="acek:FLP30_06825"/>
<dbReference type="EMBL" id="CP043506">
    <property type="protein sequence ID" value="QEO17466.1"/>
    <property type="molecule type" value="Genomic_DNA"/>
</dbReference>
<evidence type="ECO:0000256" key="4">
    <source>
        <dbReference type="ARBA" id="ARBA00015486"/>
    </source>
</evidence>
<reference evidence="10 11" key="1">
    <citation type="submission" date="2019-09" db="EMBL/GenBank/DDBJ databases">
        <title>Genome sequencing of strain KACC 21233.</title>
        <authorList>
            <person name="Heo J."/>
            <person name="Kim S.-J."/>
            <person name="Kim J.-S."/>
            <person name="Hong S.-B."/>
            <person name="Kwon S.-W."/>
        </authorList>
    </citation>
    <scope>NUCLEOTIDE SEQUENCE [LARGE SCALE GENOMIC DNA]</scope>
    <source>
        <strain evidence="10 11">KACC 21233</strain>
    </source>
</reference>
<dbReference type="PANTHER" id="PTHR43463">
    <property type="entry name" value="NICOTINATE-NUCLEOTIDE--DIMETHYLBENZIMIDAZOLE PHOSPHORIBOSYLTRANSFERASE"/>
    <property type="match status" value="1"/>
</dbReference>
<dbReference type="RefSeq" id="WP_149279144.1">
    <property type="nucleotide sequence ID" value="NZ_CP043506.1"/>
</dbReference>
<dbReference type="Gene3D" id="3.40.50.10210">
    <property type="match status" value="1"/>
</dbReference>
<dbReference type="PANTHER" id="PTHR43463:SF1">
    <property type="entry name" value="NICOTINATE-NUCLEOTIDE--DIMETHYLBENZIMIDAZOLE PHOSPHORIBOSYLTRANSFERASE"/>
    <property type="match status" value="1"/>
</dbReference>
<evidence type="ECO:0000313" key="11">
    <source>
        <dbReference type="Proteomes" id="UP000324536"/>
    </source>
</evidence>
<protein>
    <recommendedName>
        <fullName evidence="4 9">Nicotinate-nucleotide--dimethylbenzimidazole phosphoribosyltransferase</fullName>
        <ecNumber evidence="3 9">2.4.2.21</ecNumber>
    </recommendedName>
</protein>
<comment type="pathway">
    <text evidence="1">Nucleoside biosynthesis; alpha-ribazole biosynthesis; alpha-ribazole from 5,6-dimethylbenzimidazole: step 1/2.</text>
</comment>
<keyword evidence="6 10" id="KW-0328">Glycosyltransferase</keyword>
<comment type="similarity">
    <text evidence="2">Belongs to the CobT family.</text>
</comment>
<dbReference type="EC" id="2.4.2.21" evidence="3 9"/>
<evidence type="ECO:0000256" key="5">
    <source>
        <dbReference type="ARBA" id="ARBA00022573"/>
    </source>
</evidence>
<dbReference type="Proteomes" id="UP000324536">
    <property type="component" value="Chromosome"/>
</dbReference>
<dbReference type="InterPro" id="IPR017846">
    <property type="entry name" value="Nict_dMeBzImd_PRibTrfase_bact"/>
</dbReference>
<dbReference type="NCBIfam" id="NF000996">
    <property type="entry name" value="PRK00105.1"/>
    <property type="match status" value="1"/>
</dbReference>
<dbReference type="Pfam" id="PF02277">
    <property type="entry name" value="DBI_PRT"/>
    <property type="match status" value="1"/>
</dbReference>
<keyword evidence="11" id="KW-1185">Reference proteome</keyword>
<dbReference type="NCBIfam" id="TIGR03160">
    <property type="entry name" value="cobT_DBIPRT"/>
    <property type="match status" value="1"/>
</dbReference>
<evidence type="ECO:0000256" key="6">
    <source>
        <dbReference type="ARBA" id="ARBA00022676"/>
    </source>
</evidence>
<dbReference type="Gene3D" id="1.10.1610.10">
    <property type="match status" value="1"/>
</dbReference>
<sequence>MPPSPDAPLSLPALLTLCTSLPPHDSAARQAIALREATLTKPPASLGQLEDLTQWLGGWQHRSTPRLDAVQVLIFAGNHGMIAHGVSPWPMAVTAQMVDNFRHGGAAINQIARTVGARLDVICLNDLRPTADFTTAPAMTEHDFLHAVATGFNAVPPDCDLLCLGEMGIGNTTAASAMAAALTGRAGPDWAGHGTGLDDAGARRKAAVIDMALHRHAHALGNPLDIARRLGGYELAAMLGATLGARHKGVPVLLDGFVCLCAAAPLAMLNTPGKGLAHTQLSHCATPDGHTSTLATLLGLPPLLGLGLRLGEGSGAALAVSILRAALACHTGMATFGQAAVSTPQA</sequence>
<name>A0A5C1YMB4_9PROT</name>
<keyword evidence="7 10" id="KW-0808">Transferase</keyword>
<evidence type="ECO:0000313" key="10">
    <source>
        <dbReference type="EMBL" id="QEO17466.1"/>
    </source>
</evidence>
<keyword evidence="5" id="KW-0169">Cobalamin biosynthesis</keyword>
<evidence type="ECO:0000256" key="1">
    <source>
        <dbReference type="ARBA" id="ARBA00005049"/>
    </source>
</evidence>
<dbReference type="GO" id="GO:0008939">
    <property type="term" value="F:nicotinate-nucleotide-dimethylbenzimidazole phosphoribosyltransferase activity"/>
    <property type="evidence" value="ECO:0007669"/>
    <property type="project" value="UniProtKB-UniRule"/>
</dbReference>
<proteinExistence type="inferred from homology"/>
<dbReference type="InterPro" id="IPR023195">
    <property type="entry name" value="Nict_dMeBzImd_PRibTrfase_N"/>
</dbReference>
<organism evidence="10 11">
    <name type="scientific">Acetobacter vaccinii</name>
    <dbReference type="NCBI Taxonomy" id="2592655"/>
    <lineage>
        <taxon>Bacteria</taxon>
        <taxon>Pseudomonadati</taxon>
        <taxon>Pseudomonadota</taxon>
        <taxon>Alphaproteobacteria</taxon>
        <taxon>Acetobacterales</taxon>
        <taxon>Acetobacteraceae</taxon>
        <taxon>Acetobacter</taxon>
    </lineage>
</organism>
<comment type="catalytic activity">
    <reaction evidence="8">
        <text>5,6-dimethylbenzimidazole + nicotinate beta-D-ribonucleotide = alpha-ribazole 5'-phosphate + nicotinate + H(+)</text>
        <dbReference type="Rhea" id="RHEA:11196"/>
        <dbReference type="ChEBI" id="CHEBI:15378"/>
        <dbReference type="ChEBI" id="CHEBI:15890"/>
        <dbReference type="ChEBI" id="CHEBI:32544"/>
        <dbReference type="ChEBI" id="CHEBI:57502"/>
        <dbReference type="ChEBI" id="CHEBI:57918"/>
        <dbReference type="EC" id="2.4.2.21"/>
    </reaction>
</comment>
<dbReference type="SUPFAM" id="SSF52733">
    <property type="entry name" value="Nicotinate mononucleotide:5,6-dimethylbenzimidazole phosphoribosyltransferase (CobT)"/>
    <property type="match status" value="1"/>
</dbReference>
<evidence type="ECO:0000256" key="3">
    <source>
        <dbReference type="ARBA" id="ARBA00011991"/>
    </source>
</evidence>